<feature type="compositionally biased region" description="Polar residues" evidence="7">
    <location>
        <begin position="131"/>
        <end position="146"/>
    </location>
</feature>
<evidence type="ECO:0000256" key="1">
    <source>
        <dbReference type="ARBA" id="ARBA00004123"/>
    </source>
</evidence>
<proteinExistence type="inferred from homology"/>
<evidence type="ECO:0000256" key="2">
    <source>
        <dbReference type="ARBA" id="ARBA00008402"/>
    </source>
</evidence>
<organism evidence="8 9">
    <name type="scientific">Stegodyphus mimosarum</name>
    <name type="common">African social velvet spider</name>
    <dbReference type="NCBI Taxonomy" id="407821"/>
    <lineage>
        <taxon>Eukaryota</taxon>
        <taxon>Metazoa</taxon>
        <taxon>Ecdysozoa</taxon>
        <taxon>Arthropoda</taxon>
        <taxon>Chelicerata</taxon>
        <taxon>Arachnida</taxon>
        <taxon>Araneae</taxon>
        <taxon>Araneomorphae</taxon>
        <taxon>Entelegynae</taxon>
        <taxon>Eresoidea</taxon>
        <taxon>Eresidae</taxon>
        <taxon>Stegodyphus</taxon>
    </lineage>
</organism>
<dbReference type="GO" id="GO:0034080">
    <property type="term" value="P:CENP-A containing chromatin assembly"/>
    <property type="evidence" value="ECO:0007669"/>
    <property type="project" value="TreeGrafter"/>
</dbReference>
<reference evidence="8 9" key="1">
    <citation type="submission" date="2013-11" db="EMBL/GenBank/DDBJ databases">
        <title>Genome sequencing of Stegodyphus mimosarum.</title>
        <authorList>
            <person name="Bechsgaard J."/>
        </authorList>
    </citation>
    <scope>NUCLEOTIDE SEQUENCE [LARGE SCALE GENOMIC DNA]</scope>
</reference>
<dbReference type="Proteomes" id="UP000054359">
    <property type="component" value="Unassembled WGS sequence"/>
</dbReference>
<dbReference type="Pfam" id="PF13424">
    <property type="entry name" value="TPR_12"/>
    <property type="match status" value="1"/>
</dbReference>
<name>A0A087TNC5_STEMI</name>
<dbReference type="SUPFAM" id="SSF48452">
    <property type="entry name" value="TPR-like"/>
    <property type="match status" value="1"/>
</dbReference>
<sequence length="192" mass="21304">MESGNNVAAIKDLTECLAIQKRYLSSDDRSLAETYYQMGLALSENKQYDEALENFKTTMQILQLRIENMKKKPVPDSIGSFAAADQELEISDLENVLVDIKEKIEDTEEQRKIEKKLEEALANATKEVGSSVDSAKNSSKPISNITHLLKRKKPESSSTDGKEMESKRLKISSSLPNGDTAVLPDTTTSSET</sequence>
<dbReference type="OrthoDB" id="5587616at2759"/>
<feature type="non-terminal residue" evidence="8">
    <location>
        <position position="192"/>
    </location>
</feature>
<evidence type="ECO:0000313" key="8">
    <source>
        <dbReference type="EMBL" id="KFM66614.1"/>
    </source>
</evidence>
<dbReference type="Gene3D" id="1.25.40.10">
    <property type="entry name" value="Tetratricopeptide repeat domain"/>
    <property type="match status" value="1"/>
</dbReference>
<dbReference type="PANTHER" id="PTHR15081">
    <property type="entry name" value="NUCLEAR AUTOANTIGENIC SPERM PROTEIN NASP -RELATED"/>
    <property type="match status" value="1"/>
</dbReference>
<gene>
    <name evidence="8" type="ORF">X975_22362</name>
</gene>
<comment type="similarity">
    <text evidence="2">Belongs to the NASP family.</text>
</comment>
<evidence type="ECO:0000256" key="3">
    <source>
        <dbReference type="ARBA" id="ARBA00022737"/>
    </source>
</evidence>
<protein>
    <submittedName>
        <fullName evidence="8">Histone-binding protein N1/N2</fullName>
    </submittedName>
</protein>
<accession>A0A087TNC5</accession>
<dbReference type="InterPro" id="IPR019734">
    <property type="entry name" value="TPR_rpt"/>
</dbReference>
<evidence type="ECO:0000256" key="6">
    <source>
        <dbReference type="PROSITE-ProRule" id="PRU00339"/>
    </source>
</evidence>
<evidence type="ECO:0000313" key="9">
    <source>
        <dbReference type="Proteomes" id="UP000054359"/>
    </source>
</evidence>
<keyword evidence="9" id="KW-1185">Reference proteome</keyword>
<comment type="subcellular location">
    <subcellularLocation>
        <location evidence="1">Nucleus</location>
    </subcellularLocation>
</comment>
<evidence type="ECO:0000256" key="5">
    <source>
        <dbReference type="ARBA" id="ARBA00023242"/>
    </source>
</evidence>
<dbReference type="PROSITE" id="PS50005">
    <property type="entry name" value="TPR"/>
    <property type="match status" value="1"/>
</dbReference>
<dbReference type="GO" id="GO:0006335">
    <property type="term" value="P:DNA replication-dependent chromatin assembly"/>
    <property type="evidence" value="ECO:0007669"/>
    <property type="project" value="TreeGrafter"/>
</dbReference>
<dbReference type="AlphaFoldDB" id="A0A087TNC5"/>
<dbReference type="InterPro" id="IPR011990">
    <property type="entry name" value="TPR-like_helical_dom_sf"/>
</dbReference>
<dbReference type="PANTHER" id="PTHR15081:SF1">
    <property type="entry name" value="NUCLEAR AUTOANTIGENIC SPERM PROTEIN"/>
    <property type="match status" value="1"/>
</dbReference>
<feature type="repeat" description="TPR" evidence="6">
    <location>
        <begin position="32"/>
        <end position="65"/>
    </location>
</feature>
<keyword evidence="3" id="KW-0677">Repeat</keyword>
<feature type="region of interest" description="Disordered" evidence="7">
    <location>
        <begin position="125"/>
        <end position="192"/>
    </location>
</feature>
<evidence type="ECO:0000256" key="4">
    <source>
        <dbReference type="ARBA" id="ARBA00022803"/>
    </source>
</evidence>
<keyword evidence="4 6" id="KW-0802">TPR repeat</keyword>
<keyword evidence="5" id="KW-0539">Nucleus</keyword>
<dbReference type="EMBL" id="KK116032">
    <property type="protein sequence ID" value="KFM66614.1"/>
    <property type="molecule type" value="Genomic_DNA"/>
</dbReference>
<dbReference type="STRING" id="407821.A0A087TNC5"/>
<dbReference type="GO" id="GO:0005654">
    <property type="term" value="C:nucleoplasm"/>
    <property type="evidence" value="ECO:0007669"/>
    <property type="project" value="TreeGrafter"/>
</dbReference>
<dbReference type="GO" id="GO:0042393">
    <property type="term" value="F:histone binding"/>
    <property type="evidence" value="ECO:0007669"/>
    <property type="project" value="TreeGrafter"/>
</dbReference>
<evidence type="ECO:0000256" key="7">
    <source>
        <dbReference type="SAM" id="MobiDB-lite"/>
    </source>
</evidence>
<dbReference type="OMA" id="HSHYTYR"/>
<dbReference type="InterPro" id="IPR051730">
    <property type="entry name" value="NASP-like"/>
</dbReference>